<accession>A0A2T4UCR2</accession>
<keyword evidence="2" id="KW-0472">Membrane</keyword>
<evidence type="ECO:0000256" key="2">
    <source>
        <dbReference type="SAM" id="Phobius"/>
    </source>
</evidence>
<name>A0A2T4UCR2_9ACTN</name>
<keyword evidence="2" id="KW-0812">Transmembrane</keyword>
<comment type="caution">
    <text evidence="3">The sequence shown here is derived from an EMBL/GenBank/DDBJ whole genome shotgun (WGS) entry which is preliminary data.</text>
</comment>
<keyword evidence="4" id="KW-1185">Reference proteome</keyword>
<gene>
    <name evidence="3" type="ORF">C7Y72_20815</name>
</gene>
<reference evidence="3 4" key="1">
    <citation type="submission" date="2018-03" db="EMBL/GenBank/DDBJ databases">
        <title>Aquarubrobacter algicola gen. nov., sp. nov., a novel actinobacterium isolated from shallow eutrophic lake during the end of cyanobacterial harmful algal blooms.</title>
        <authorList>
            <person name="Chun S.J."/>
        </authorList>
    </citation>
    <scope>NUCLEOTIDE SEQUENCE [LARGE SCALE GENOMIC DNA]</scope>
    <source>
        <strain evidence="3 4">Seoho-28</strain>
    </source>
</reference>
<dbReference type="RefSeq" id="WP_146175485.1">
    <property type="nucleotide sequence ID" value="NZ_PYYB01000004.1"/>
</dbReference>
<sequence length="128" mass="13315">MGKRSRARRPPGPRPPREPRPDRSQPGREKGLGRLPAARRVLALYLGAATVVALVALLGIALIGGTAGPFLVFAVVAGASGLVYWRAQRALVGLGLSDEDRLLQTMAAGLLLISSLLALVSVLATSLS</sequence>
<protein>
    <submittedName>
        <fullName evidence="3">Uncharacterized protein</fullName>
    </submittedName>
</protein>
<organism evidence="3 4">
    <name type="scientific">Paraconexibacter algicola</name>
    <dbReference type="NCBI Taxonomy" id="2133960"/>
    <lineage>
        <taxon>Bacteria</taxon>
        <taxon>Bacillati</taxon>
        <taxon>Actinomycetota</taxon>
        <taxon>Thermoleophilia</taxon>
        <taxon>Solirubrobacterales</taxon>
        <taxon>Paraconexibacteraceae</taxon>
        <taxon>Paraconexibacter</taxon>
    </lineage>
</organism>
<proteinExistence type="predicted"/>
<feature type="transmembrane region" description="Helical" evidence="2">
    <location>
        <begin position="42"/>
        <end position="64"/>
    </location>
</feature>
<dbReference type="EMBL" id="PYYB01000004">
    <property type="protein sequence ID" value="PTL55015.1"/>
    <property type="molecule type" value="Genomic_DNA"/>
</dbReference>
<evidence type="ECO:0000313" key="4">
    <source>
        <dbReference type="Proteomes" id="UP000240739"/>
    </source>
</evidence>
<feature type="compositionally biased region" description="Basic residues" evidence="1">
    <location>
        <begin position="1"/>
        <end position="11"/>
    </location>
</feature>
<evidence type="ECO:0000313" key="3">
    <source>
        <dbReference type="EMBL" id="PTL55015.1"/>
    </source>
</evidence>
<dbReference type="Proteomes" id="UP000240739">
    <property type="component" value="Unassembled WGS sequence"/>
</dbReference>
<evidence type="ECO:0000256" key="1">
    <source>
        <dbReference type="SAM" id="MobiDB-lite"/>
    </source>
</evidence>
<feature type="transmembrane region" description="Helical" evidence="2">
    <location>
        <begin position="108"/>
        <end position="127"/>
    </location>
</feature>
<dbReference type="AlphaFoldDB" id="A0A2T4UCR2"/>
<feature type="compositionally biased region" description="Basic and acidic residues" evidence="1">
    <location>
        <begin position="15"/>
        <end position="32"/>
    </location>
</feature>
<feature type="transmembrane region" description="Helical" evidence="2">
    <location>
        <begin position="70"/>
        <end position="87"/>
    </location>
</feature>
<keyword evidence="2" id="KW-1133">Transmembrane helix</keyword>
<feature type="region of interest" description="Disordered" evidence="1">
    <location>
        <begin position="1"/>
        <end position="33"/>
    </location>
</feature>